<dbReference type="Pfam" id="PF04820">
    <property type="entry name" value="Trp_halogenase"/>
    <property type="match status" value="1"/>
</dbReference>
<dbReference type="SUPFAM" id="SSF51905">
    <property type="entry name" value="FAD/NAD(P)-binding domain"/>
    <property type="match status" value="1"/>
</dbReference>
<dbReference type="PANTHER" id="PTHR43747:SF4">
    <property type="entry name" value="FLAVIN-DEPENDENT TRYPTOPHAN HALOGENASE"/>
    <property type="match status" value="1"/>
</dbReference>
<feature type="active site" evidence="1">
    <location>
        <position position="79"/>
    </location>
</feature>
<dbReference type="InterPro" id="IPR033856">
    <property type="entry name" value="Trp_halogen"/>
</dbReference>
<dbReference type="InterPro" id="IPR006905">
    <property type="entry name" value="Flavin_halogenase"/>
</dbReference>
<feature type="binding site" evidence="2">
    <location>
        <begin position="10"/>
        <end position="13"/>
    </location>
    <ligand>
        <name>FAD</name>
        <dbReference type="ChEBI" id="CHEBI:57692"/>
    </ligand>
</feature>
<feature type="binding site" evidence="2">
    <location>
        <position position="338"/>
    </location>
    <ligand>
        <name>FAD</name>
        <dbReference type="ChEBI" id="CHEBI:57692"/>
    </ligand>
</feature>
<dbReference type="EMBL" id="CP024923">
    <property type="protein sequence ID" value="ATY31030.1"/>
    <property type="molecule type" value="Genomic_DNA"/>
</dbReference>
<keyword evidence="2" id="KW-0274">FAD</keyword>
<name>A0A2K8MAX6_9SPHN</name>
<dbReference type="GO" id="GO:0004497">
    <property type="term" value="F:monooxygenase activity"/>
    <property type="evidence" value="ECO:0007669"/>
    <property type="project" value="InterPro"/>
</dbReference>
<feature type="binding site" evidence="2">
    <location>
        <position position="188"/>
    </location>
    <ligand>
        <name>FAD</name>
        <dbReference type="ChEBI" id="CHEBI:57692"/>
    </ligand>
</feature>
<dbReference type="GO" id="GO:0000166">
    <property type="term" value="F:nucleotide binding"/>
    <property type="evidence" value="ECO:0007669"/>
    <property type="project" value="UniProtKB-KW"/>
</dbReference>
<sequence>MAKRILIVGGGTAGWLTAGYLAKRLGADLPGGVSIQLVESRDIGILGVGEGTFPTIRRTLSTIGISETELVRRCGASFKQGTKFVHWRHAPGGAGPDHYAHPFQNAEARGGLELLPYWLLGVGGDVNWDEVANPQKKAADAHRAPKLPTHPDYVSPLNYAFHFDAVALAALLREHAVANGVRHLIDQVSEVRLDEDGAIAGVVTASGLLEADLYVDCTGFRAELIGKALGVPYRSCRDVLFCDSAVAIQIPYRDGSAPIASFTISTAQEAGWVWDIGLDRRRGIGHVYSSAHTDDARAEELVRAYVGADAEGIETRKFRFDAGYREVNWHKNCVAIGLSSGFFEPLEATGIVMSEVAAGLVASLFPWGGDFETSARQFNANMLQRYERARDFIKLHYCLSQRRDSAFWRDNVAENSIPHSLRERLERWRFRPPTELDVDPNVDIFTEASWQYVLYGMGWKTDVSARAGAYRYHDDARAAFEEVRRQAAFAVANLPSNRELIDYAINNRFGPVGAAA</sequence>
<dbReference type="Proteomes" id="UP000229081">
    <property type="component" value="Chromosome"/>
</dbReference>
<keyword evidence="4" id="KW-1185">Reference proteome</keyword>
<feature type="binding site" evidence="2">
    <location>
        <position position="79"/>
    </location>
    <ligand>
        <name>7-chloro-L-tryptophan</name>
        <dbReference type="ChEBI" id="CHEBI:58713"/>
    </ligand>
</feature>
<dbReference type="InterPro" id="IPR050816">
    <property type="entry name" value="Flavin-dep_Halogenase_NPB"/>
</dbReference>
<organism evidence="3 4">
    <name type="scientific">Sphingomonas psychrotolerans</name>
    <dbReference type="NCBI Taxonomy" id="1327635"/>
    <lineage>
        <taxon>Bacteria</taxon>
        <taxon>Pseudomonadati</taxon>
        <taxon>Pseudomonadota</taxon>
        <taxon>Alphaproteobacteria</taxon>
        <taxon>Sphingomonadales</taxon>
        <taxon>Sphingomonadaceae</taxon>
        <taxon>Sphingomonas</taxon>
    </lineage>
</organism>
<protein>
    <submittedName>
        <fullName evidence="3">Tryptophan halogenase</fullName>
    </submittedName>
</protein>
<dbReference type="RefSeq" id="WP_100280841.1">
    <property type="nucleotide sequence ID" value="NZ_CP024923.1"/>
</dbReference>
<dbReference type="AlphaFoldDB" id="A0A2K8MAX6"/>
<dbReference type="PANTHER" id="PTHR43747">
    <property type="entry name" value="FAD-BINDING PROTEIN"/>
    <property type="match status" value="1"/>
</dbReference>
<reference evidence="3 4" key="1">
    <citation type="submission" date="2017-11" db="EMBL/GenBank/DDBJ databases">
        <title>Complete genome sequence of Sphingomonas sp. Strain Cra20, a psychrotolerant potential plant growth promoting rhizobacteria.</title>
        <authorList>
            <person name="Luo Y."/>
        </authorList>
    </citation>
    <scope>NUCLEOTIDE SEQUENCE [LARGE SCALE GENOMIC DNA]</scope>
    <source>
        <strain evidence="3 4">Cra20</strain>
    </source>
</reference>
<evidence type="ECO:0000313" key="3">
    <source>
        <dbReference type="EMBL" id="ATY31030.1"/>
    </source>
</evidence>
<feature type="binding site" evidence="2">
    <location>
        <position position="351"/>
    </location>
    <ligand>
        <name>FAD</name>
        <dbReference type="ChEBI" id="CHEBI:57692"/>
    </ligand>
</feature>
<dbReference type="OrthoDB" id="7178350at2"/>
<feature type="binding site" evidence="2">
    <location>
        <position position="347"/>
    </location>
    <ligand>
        <name>L-tryptophan</name>
        <dbReference type="ChEBI" id="CHEBI:57912"/>
    </ligand>
</feature>
<evidence type="ECO:0000256" key="2">
    <source>
        <dbReference type="PIRSR" id="PIRSR011396-2"/>
    </source>
</evidence>
<accession>A0A2K8MAX6</accession>
<dbReference type="PIRSF" id="PIRSF011396">
    <property type="entry name" value="Trp_halogenase"/>
    <property type="match status" value="1"/>
</dbReference>
<gene>
    <name evidence="3" type="ORF">CVN68_02715</name>
</gene>
<evidence type="ECO:0000256" key="1">
    <source>
        <dbReference type="PIRSR" id="PIRSR011396-1"/>
    </source>
</evidence>
<keyword evidence="2" id="KW-0285">Flavoprotein</keyword>
<proteinExistence type="predicted"/>
<evidence type="ECO:0000313" key="4">
    <source>
        <dbReference type="Proteomes" id="UP000229081"/>
    </source>
</evidence>
<dbReference type="InterPro" id="IPR036188">
    <property type="entry name" value="FAD/NAD-bd_sf"/>
</dbReference>
<dbReference type="Gene3D" id="3.50.50.60">
    <property type="entry name" value="FAD/NAD(P)-binding domain"/>
    <property type="match status" value="1"/>
</dbReference>
<dbReference type="KEGG" id="sphc:CVN68_02715"/>
<keyword evidence="2" id="KW-0547">Nucleotide-binding</keyword>